<comment type="caution">
    <text evidence="1">The sequence shown here is derived from an EMBL/GenBank/DDBJ whole genome shotgun (WGS) entry which is preliminary data.</text>
</comment>
<gene>
    <name evidence="1" type="ORF">KDM87_06800</name>
</gene>
<evidence type="ECO:0000313" key="1">
    <source>
        <dbReference type="EMBL" id="MBR7792304.1"/>
    </source>
</evidence>
<reference evidence="1 2" key="1">
    <citation type="submission" date="2021-04" db="EMBL/GenBank/DDBJ databases">
        <title>novel species isolated from subtropical streams in China.</title>
        <authorList>
            <person name="Lu H."/>
        </authorList>
    </citation>
    <scope>NUCLEOTIDE SEQUENCE [LARGE SCALE GENOMIC DNA]</scope>
    <source>
        <strain evidence="1 2">FT147W</strain>
    </source>
</reference>
<sequence length="243" mass="25894">MSVTPPPTIDTPPPSPIRGDRATFSNRVDAFVNWLILFVTQIAAVAANVYNNATSAWDAVTAAFNSAVASASSASEAAASAAAAALSTNVTKWAAGVTYLTADIGKVVWSPTDFQNYRLKIAGTSTVDPALEDGIGSPRMWRKINYELPMRIIAANATALPYDHIAANSTDGSFTITAPANPVAGETWFEVFDYAGTFAIKNVTVDFNGAKFEGIAGDTYVFDINNFSNVFRYVDTVKGWVAR</sequence>
<name>A0ABS5H1N5_9BURK</name>
<dbReference type="RefSeq" id="WP_212678364.1">
    <property type="nucleotide sequence ID" value="NZ_JAGSPK010000002.1"/>
</dbReference>
<proteinExistence type="predicted"/>
<organism evidence="1 2">
    <name type="scientific">Undibacterium rivi</name>
    <dbReference type="NCBI Taxonomy" id="2828729"/>
    <lineage>
        <taxon>Bacteria</taxon>
        <taxon>Pseudomonadati</taxon>
        <taxon>Pseudomonadota</taxon>
        <taxon>Betaproteobacteria</taxon>
        <taxon>Burkholderiales</taxon>
        <taxon>Oxalobacteraceae</taxon>
        <taxon>Undibacterium</taxon>
    </lineage>
</organism>
<dbReference type="Proteomes" id="UP000682982">
    <property type="component" value="Unassembled WGS sequence"/>
</dbReference>
<dbReference type="EMBL" id="JAGSPK010000002">
    <property type="protein sequence ID" value="MBR7792304.1"/>
    <property type="molecule type" value="Genomic_DNA"/>
</dbReference>
<accession>A0ABS5H1N5</accession>
<protein>
    <submittedName>
        <fullName evidence="1">Uncharacterized protein</fullName>
    </submittedName>
</protein>
<keyword evidence="2" id="KW-1185">Reference proteome</keyword>
<evidence type="ECO:0000313" key="2">
    <source>
        <dbReference type="Proteomes" id="UP000682982"/>
    </source>
</evidence>